<dbReference type="AlphaFoldDB" id="A0A835S7B6"/>
<dbReference type="InterPro" id="IPR032861">
    <property type="entry name" value="TAXi_N"/>
</dbReference>
<evidence type="ECO:0000256" key="3">
    <source>
        <dbReference type="ARBA" id="ARBA00022801"/>
    </source>
</evidence>
<dbReference type="EMBL" id="JADCNL010000001">
    <property type="protein sequence ID" value="KAG0498257.1"/>
    <property type="molecule type" value="Genomic_DNA"/>
</dbReference>
<evidence type="ECO:0000313" key="8">
    <source>
        <dbReference type="Proteomes" id="UP000636800"/>
    </source>
</evidence>
<dbReference type="Gene3D" id="2.40.70.10">
    <property type="entry name" value="Acid Proteases"/>
    <property type="match status" value="1"/>
</dbReference>
<feature type="region of interest" description="Disordered" evidence="4">
    <location>
        <begin position="208"/>
        <end position="266"/>
    </location>
</feature>
<keyword evidence="8" id="KW-1185">Reference proteome</keyword>
<evidence type="ECO:0000256" key="5">
    <source>
        <dbReference type="SAM" id="SignalP"/>
    </source>
</evidence>
<proteinExistence type="inferred from homology"/>
<keyword evidence="5" id="KW-0732">Signal</keyword>
<feature type="region of interest" description="Disordered" evidence="4">
    <location>
        <begin position="117"/>
        <end position="138"/>
    </location>
</feature>
<feature type="compositionally biased region" description="Low complexity" evidence="4">
    <location>
        <begin position="208"/>
        <end position="233"/>
    </location>
</feature>
<protein>
    <recommendedName>
        <fullName evidence="6">Peptidase A1 domain-containing protein</fullName>
    </recommendedName>
</protein>
<name>A0A835S7B6_VANPL</name>
<dbReference type="SUPFAM" id="SSF50630">
    <property type="entry name" value="Acid proteases"/>
    <property type="match status" value="1"/>
</dbReference>
<dbReference type="Proteomes" id="UP000636800">
    <property type="component" value="Chromosome 1"/>
</dbReference>
<comment type="caution">
    <text evidence="7">The sequence shown here is derived from an EMBL/GenBank/DDBJ whole genome shotgun (WGS) entry which is preliminary data.</text>
</comment>
<reference evidence="7 8" key="1">
    <citation type="journal article" date="2020" name="Nat. Food">
        <title>A phased Vanilla planifolia genome enables genetic improvement of flavour and production.</title>
        <authorList>
            <person name="Hasing T."/>
            <person name="Tang H."/>
            <person name="Brym M."/>
            <person name="Khazi F."/>
            <person name="Huang T."/>
            <person name="Chambers A.H."/>
        </authorList>
    </citation>
    <scope>NUCLEOTIDE SEQUENCE [LARGE SCALE GENOMIC DNA]</scope>
    <source>
        <tissue evidence="7">Leaf</tissue>
    </source>
</reference>
<feature type="compositionally biased region" description="Basic residues" evidence="4">
    <location>
        <begin position="360"/>
        <end position="371"/>
    </location>
</feature>
<evidence type="ECO:0000256" key="2">
    <source>
        <dbReference type="ARBA" id="ARBA00022670"/>
    </source>
</evidence>
<keyword evidence="2" id="KW-0645">Protease</keyword>
<dbReference type="GO" id="GO:0006508">
    <property type="term" value="P:proteolysis"/>
    <property type="evidence" value="ECO:0007669"/>
    <property type="project" value="UniProtKB-KW"/>
</dbReference>
<feature type="signal peptide" evidence="5">
    <location>
        <begin position="1"/>
        <end position="25"/>
    </location>
</feature>
<evidence type="ECO:0000256" key="4">
    <source>
        <dbReference type="SAM" id="MobiDB-lite"/>
    </source>
</evidence>
<accession>A0A835S7B6</accession>
<feature type="chain" id="PRO_5032397780" description="Peptidase A1 domain-containing protein" evidence="5">
    <location>
        <begin position="26"/>
        <end position="371"/>
    </location>
</feature>
<feature type="compositionally biased region" description="Polar residues" evidence="4">
    <location>
        <begin position="339"/>
        <end position="351"/>
    </location>
</feature>
<feature type="compositionally biased region" description="Low complexity" evidence="4">
    <location>
        <begin position="327"/>
        <end position="338"/>
    </location>
</feature>
<evidence type="ECO:0000313" key="7">
    <source>
        <dbReference type="EMBL" id="KAG0498257.1"/>
    </source>
</evidence>
<sequence>MFSASRVLIWVILIFSVLQPPRVHAFRFNFSGDSHLAGIVFPTPLRFNSAAETGCRDDRSLAAEQDHDYSTGPSLPPAKLQLKHHVQEAEKTKKEALLVSAQKDMLRIQTLFRRITEKKSQSPRSPIQATGLGVETKPEGRLSATVESGVALGSGEYFIDVFIGTPPRHFSLILDTGSDLNWVQCVPCHACFEQRDQSTTPVHHLPTAISPAPTPAAASSLRRRTPSLAPPATISHPLPVPTSTGMATTRTRPATSPPRFSPSTSPTLTAAHLLAESTASYSVAATGTAASSTAPRVSSALAVVPSPSLLSSAPYTATHSPTALSTATATSASRASSSLEKTLPSSPTPASISHLLPPARRIRRRPSIIST</sequence>
<dbReference type="PANTHER" id="PTHR47967:SF28">
    <property type="entry name" value="ASPARTYL PROTEASE FAMILY PROTEIN 2-LIKE"/>
    <property type="match status" value="1"/>
</dbReference>
<dbReference type="InterPro" id="IPR051708">
    <property type="entry name" value="Plant_Aspart_Prot_A1"/>
</dbReference>
<keyword evidence="3" id="KW-0378">Hydrolase</keyword>
<dbReference type="PROSITE" id="PS51767">
    <property type="entry name" value="PEPTIDASE_A1"/>
    <property type="match status" value="1"/>
</dbReference>
<feature type="region of interest" description="Disordered" evidence="4">
    <location>
        <begin position="327"/>
        <end position="371"/>
    </location>
</feature>
<evidence type="ECO:0000259" key="6">
    <source>
        <dbReference type="PROSITE" id="PS51767"/>
    </source>
</evidence>
<evidence type="ECO:0000256" key="1">
    <source>
        <dbReference type="ARBA" id="ARBA00007447"/>
    </source>
</evidence>
<comment type="similarity">
    <text evidence="1">Belongs to the peptidase A1 family.</text>
</comment>
<dbReference type="PANTHER" id="PTHR47967">
    <property type="entry name" value="OS07G0603500 PROTEIN-RELATED"/>
    <property type="match status" value="1"/>
</dbReference>
<dbReference type="Pfam" id="PF14543">
    <property type="entry name" value="TAXi_N"/>
    <property type="match status" value="1"/>
</dbReference>
<dbReference type="GO" id="GO:0008233">
    <property type="term" value="F:peptidase activity"/>
    <property type="evidence" value="ECO:0007669"/>
    <property type="project" value="UniProtKB-KW"/>
</dbReference>
<dbReference type="InterPro" id="IPR021109">
    <property type="entry name" value="Peptidase_aspartic_dom_sf"/>
</dbReference>
<dbReference type="InterPro" id="IPR033121">
    <property type="entry name" value="PEPTIDASE_A1"/>
</dbReference>
<feature type="domain" description="Peptidase A1" evidence="6">
    <location>
        <begin position="157"/>
        <end position="371"/>
    </location>
</feature>
<dbReference type="OrthoDB" id="5590282at2759"/>
<gene>
    <name evidence="7" type="ORF">HPP92_002948</name>
</gene>
<organism evidence="7 8">
    <name type="scientific">Vanilla planifolia</name>
    <name type="common">Vanilla</name>
    <dbReference type="NCBI Taxonomy" id="51239"/>
    <lineage>
        <taxon>Eukaryota</taxon>
        <taxon>Viridiplantae</taxon>
        <taxon>Streptophyta</taxon>
        <taxon>Embryophyta</taxon>
        <taxon>Tracheophyta</taxon>
        <taxon>Spermatophyta</taxon>
        <taxon>Magnoliopsida</taxon>
        <taxon>Liliopsida</taxon>
        <taxon>Asparagales</taxon>
        <taxon>Orchidaceae</taxon>
        <taxon>Vanilloideae</taxon>
        <taxon>Vanilleae</taxon>
        <taxon>Vanilla</taxon>
    </lineage>
</organism>